<dbReference type="AlphaFoldDB" id="A0A915JM59"/>
<sequence>MDVRKIGPRSWRSFTTRLG</sequence>
<proteinExistence type="predicted"/>
<dbReference type="Proteomes" id="UP000887565">
    <property type="component" value="Unplaced"/>
</dbReference>
<accession>A0A915JM59</accession>
<reference evidence="2" key="1">
    <citation type="submission" date="2022-11" db="UniProtKB">
        <authorList>
            <consortium name="WormBaseParasite"/>
        </authorList>
    </citation>
    <scope>IDENTIFICATION</scope>
</reference>
<keyword evidence="1" id="KW-1185">Reference proteome</keyword>
<name>A0A915JM59_ROMCU</name>
<dbReference type="WBParaSite" id="nRc.2.0.1.t27081-RA">
    <property type="protein sequence ID" value="nRc.2.0.1.t27081-RA"/>
    <property type="gene ID" value="nRc.2.0.1.g27081"/>
</dbReference>
<evidence type="ECO:0000313" key="1">
    <source>
        <dbReference type="Proteomes" id="UP000887565"/>
    </source>
</evidence>
<organism evidence="1 2">
    <name type="scientific">Romanomermis culicivorax</name>
    <name type="common">Nematode worm</name>
    <dbReference type="NCBI Taxonomy" id="13658"/>
    <lineage>
        <taxon>Eukaryota</taxon>
        <taxon>Metazoa</taxon>
        <taxon>Ecdysozoa</taxon>
        <taxon>Nematoda</taxon>
        <taxon>Enoplea</taxon>
        <taxon>Dorylaimia</taxon>
        <taxon>Mermithida</taxon>
        <taxon>Mermithoidea</taxon>
        <taxon>Mermithidae</taxon>
        <taxon>Romanomermis</taxon>
    </lineage>
</organism>
<evidence type="ECO:0000313" key="2">
    <source>
        <dbReference type="WBParaSite" id="nRc.2.0.1.t27081-RA"/>
    </source>
</evidence>
<protein>
    <submittedName>
        <fullName evidence="2">Uncharacterized protein</fullName>
    </submittedName>
</protein>